<gene>
    <name evidence="2" type="ORF">C8R14_10335</name>
</gene>
<feature type="transmembrane region" description="Helical" evidence="1">
    <location>
        <begin position="263"/>
        <end position="282"/>
    </location>
</feature>
<name>A0ABX5M9D0_9PROT</name>
<evidence type="ECO:0008006" key="4">
    <source>
        <dbReference type="Google" id="ProtNLM"/>
    </source>
</evidence>
<proteinExistence type="predicted"/>
<feature type="transmembrane region" description="Helical" evidence="1">
    <location>
        <begin position="12"/>
        <end position="31"/>
    </location>
</feature>
<dbReference type="RefSeq" id="WP_011635133.1">
    <property type="nucleotide sequence ID" value="NZ_FNYF01000005.1"/>
</dbReference>
<organism evidence="2 3">
    <name type="scientific">Nitrosomonas eutropha</name>
    <dbReference type="NCBI Taxonomy" id="916"/>
    <lineage>
        <taxon>Bacteria</taxon>
        <taxon>Pseudomonadati</taxon>
        <taxon>Pseudomonadota</taxon>
        <taxon>Betaproteobacteria</taxon>
        <taxon>Nitrosomonadales</taxon>
        <taxon>Nitrosomonadaceae</taxon>
        <taxon>Nitrosomonas</taxon>
    </lineage>
</organism>
<dbReference type="Proteomes" id="UP000247780">
    <property type="component" value="Unassembled WGS sequence"/>
</dbReference>
<feature type="transmembrane region" description="Helical" evidence="1">
    <location>
        <begin position="240"/>
        <end position="257"/>
    </location>
</feature>
<evidence type="ECO:0000313" key="2">
    <source>
        <dbReference type="EMBL" id="PXV83739.1"/>
    </source>
</evidence>
<accession>A0ABX5M9D0</accession>
<reference evidence="2 3" key="1">
    <citation type="submission" date="2018-04" db="EMBL/GenBank/DDBJ databases">
        <title>Active sludge and wastewater microbial communities from Klosterneuburg, Austria.</title>
        <authorList>
            <person name="Wagner M."/>
        </authorList>
    </citation>
    <scope>NUCLEOTIDE SEQUENCE [LARGE SCALE GENOMIC DNA]</scope>
    <source>
        <strain evidence="2 3">Nm 57</strain>
    </source>
</reference>
<feature type="transmembrane region" description="Helical" evidence="1">
    <location>
        <begin position="196"/>
        <end position="219"/>
    </location>
</feature>
<evidence type="ECO:0000256" key="1">
    <source>
        <dbReference type="SAM" id="Phobius"/>
    </source>
</evidence>
<keyword evidence="1" id="KW-0472">Membrane</keyword>
<dbReference type="EMBL" id="QICQ01000003">
    <property type="protein sequence ID" value="PXV83739.1"/>
    <property type="molecule type" value="Genomic_DNA"/>
</dbReference>
<protein>
    <recommendedName>
        <fullName evidence="4">EpsG family protein</fullName>
    </recommendedName>
</protein>
<keyword evidence="1" id="KW-0812">Transmembrane</keyword>
<feature type="transmembrane region" description="Helical" evidence="1">
    <location>
        <begin position="159"/>
        <end position="184"/>
    </location>
</feature>
<comment type="caution">
    <text evidence="2">The sequence shown here is derived from an EMBL/GenBank/DDBJ whole genome shotgun (WGS) entry which is preliminary data.</text>
</comment>
<feature type="transmembrane region" description="Helical" evidence="1">
    <location>
        <begin position="133"/>
        <end position="152"/>
    </location>
</feature>
<keyword evidence="1" id="KW-1133">Transmembrane helix</keyword>
<evidence type="ECO:0000313" key="3">
    <source>
        <dbReference type="Proteomes" id="UP000247780"/>
    </source>
</evidence>
<sequence>MKIKVKNIISKTTLDAIPVIGFALVVVAVPWEEIFRAVNGYGFIDKGVYSDYFLNQISVLDYKEFNGVLSYVSNEFLWHYVIGWLVSNTGILIDHVFLTISFIVLLISGLLLAKWQGIYALPLLVNPLIIDFAFSQYRLALAISILGAAYLLHGQYRTVSVVLVLASLFIHSGTTLFILIYAAVWLVQWLSVRFRIGSSAVFAILFATGSFISLLIGPLREVILSAIGDRRAEYHDMSSSLLYSLFWAALLVPFYLSRRHLVTLDYAHYALVIVAIVFVNLFHGGYSTRFLAATFPGLVAAILSLPGTMKILVTILFIVYAMLQWLYWLRILGG</sequence>
<keyword evidence="3" id="KW-1185">Reference proteome</keyword>